<reference evidence="2 3" key="1">
    <citation type="journal article" date="2019" name="Emerg. Microbes Infect.">
        <title>Comprehensive subspecies identification of 175 nontuberculous mycobacteria species based on 7547 genomic profiles.</title>
        <authorList>
            <person name="Matsumoto Y."/>
            <person name="Kinjo T."/>
            <person name="Motooka D."/>
            <person name="Nabeya D."/>
            <person name="Jung N."/>
            <person name="Uechi K."/>
            <person name="Horii T."/>
            <person name="Iida T."/>
            <person name="Fujita J."/>
            <person name="Nakamura S."/>
        </authorList>
    </citation>
    <scope>NUCLEOTIDE SEQUENCE [LARGE SCALE GENOMIC DNA]</scope>
    <source>
        <strain evidence="2 3">JCM 6375</strain>
    </source>
</reference>
<feature type="compositionally biased region" description="Polar residues" evidence="1">
    <location>
        <begin position="88"/>
        <end position="101"/>
    </location>
</feature>
<dbReference type="Proteomes" id="UP000466681">
    <property type="component" value="Chromosome"/>
</dbReference>
<evidence type="ECO:0000313" key="3">
    <source>
        <dbReference type="Proteomes" id="UP000466681"/>
    </source>
</evidence>
<dbReference type="KEGG" id="mmor:MMOR_30310"/>
<feature type="compositionally biased region" description="Low complexity" evidence="1">
    <location>
        <begin position="107"/>
        <end position="116"/>
    </location>
</feature>
<protein>
    <submittedName>
        <fullName evidence="2">Uncharacterized protein</fullName>
    </submittedName>
</protein>
<dbReference type="EMBL" id="AP022560">
    <property type="protein sequence ID" value="BBX02095.1"/>
    <property type="molecule type" value="Genomic_DNA"/>
</dbReference>
<evidence type="ECO:0000313" key="2">
    <source>
        <dbReference type="EMBL" id="BBX02095.1"/>
    </source>
</evidence>
<keyword evidence="3" id="KW-1185">Reference proteome</keyword>
<gene>
    <name evidence="2" type="ORF">MMOR_30310</name>
</gene>
<sequence>MVLVVVVVSSSSPSSPCTTSTLERREANTPAITSASSAHAHPISPARGDAGFVSGPSRLKTVGTPISRRTAPACRYDGWNCGAKQKPMPTSATQRATSSGLRSMRTPSASSVSAPPDSDDAARLPCLTTGTPAAATTIAAIVDRFTVLEPSPPVPTTSTVSVPIVSVGTSRACLSMVSASSATSAGVGRFIFIDTPKAAICAGVAVPVMIWSIAQPACPGASA</sequence>
<dbReference type="AlphaFoldDB" id="A0AAD1HB64"/>
<proteinExistence type="predicted"/>
<feature type="region of interest" description="Disordered" evidence="1">
    <location>
        <begin position="84"/>
        <end position="119"/>
    </location>
</feature>
<organism evidence="2 3">
    <name type="scientific">Mycolicibacterium moriokaense</name>
    <dbReference type="NCBI Taxonomy" id="39691"/>
    <lineage>
        <taxon>Bacteria</taxon>
        <taxon>Bacillati</taxon>
        <taxon>Actinomycetota</taxon>
        <taxon>Actinomycetes</taxon>
        <taxon>Mycobacteriales</taxon>
        <taxon>Mycobacteriaceae</taxon>
        <taxon>Mycolicibacterium</taxon>
    </lineage>
</organism>
<evidence type="ECO:0000256" key="1">
    <source>
        <dbReference type="SAM" id="MobiDB-lite"/>
    </source>
</evidence>
<name>A0AAD1HB64_9MYCO</name>
<accession>A0AAD1HB64</accession>